<feature type="compositionally biased region" description="Low complexity" evidence="1">
    <location>
        <begin position="31"/>
        <end position="43"/>
    </location>
</feature>
<dbReference type="SUPFAM" id="SSF160214">
    <property type="entry name" value="FlaG-like"/>
    <property type="match status" value="1"/>
</dbReference>
<dbReference type="Gene3D" id="3.30.160.170">
    <property type="entry name" value="FlaG-like"/>
    <property type="match status" value="1"/>
</dbReference>
<organism evidence="2 3">
    <name type="scientific">Uliginosibacterium silvisoli</name>
    <dbReference type="NCBI Taxonomy" id="3114758"/>
    <lineage>
        <taxon>Bacteria</taxon>
        <taxon>Pseudomonadati</taxon>
        <taxon>Pseudomonadota</taxon>
        <taxon>Betaproteobacteria</taxon>
        <taxon>Rhodocyclales</taxon>
        <taxon>Zoogloeaceae</taxon>
        <taxon>Uliginosibacterium</taxon>
    </lineage>
</organism>
<protein>
    <submittedName>
        <fullName evidence="2">Flagellar protein FlaG</fullName>
    </submittedName>
</protein>
<gene>
    <name evidence="2" type="ORF">VVD49_20520</name>
</gene>
<dbReference type="PANTHER" id="PTHR37166">
    <property type="entry name" value="PROTEIN FLAG"/>
    <property type="match status" value="1"/>
</dbReference>
<keyword evidence="2" id="KW-0969">Cilium</keyword>
<dbReference type="InterPro" id="IPR005186">
    <property type="entry name" value="FlaG"/>
</dbReference>
<feature type="region of interest" description="Disordered" evidence="1">
    <location>
        <begin position="1"/>
        <end position="50"/>
    </location>
</feature>
<keyword evidence="2" id="KW-0966">Cell projection</keyword>
<dbReference type="EMBL" id="JAYXHS010000005">
    <property type="protein sequence ID" value="MEC5388130.1"/>
    <property type="molecule type" value="Genomic_DNA"/>
</dbReference>
<evidence type="ECO:0000256" key="1">
    <source>
        <dbReference type="SAM" id="MobiDB-lite"/>
    </source>
</evidence>
<sequence>MAIQPVGPYVPPTTPVSPATAVSREASTNQAEEPAPKAAELAANTQPSREQLDKAVGEVKKALAPVARNLQFSIDDETGRSVVRVIDASTNEVIRQFPSEELLAITRSIDKLSGLFVKQKA</sequence>
<dbReference type="InterPro" id="IPR035924">
    <property type="entry name" value="FlaG-like_sf"/>
</dbReference>
<dbReference type="RefSeq" id="WP_327601107.1">
    <property type="nucleotide sequence ID" value="NZ_JAYXHS010000005.1"/>
</dbReference>
<evidence type="ECO:0000313" key="2">
    <source>
        <dbReference type="EMBL" id="MEC5388130.1"/>
    </source>
</evidence>
<accession>A0ABU6KA17</accession>
<evidence type="ECO:0000313" key="3">
    <source>
        <dbReference type="Proteomes" id="UP001331561"/>
    </source>
</evidence>
<name>A0ABU6KA17_9RHOO</name>
<reference evidence="2 3" key="1">
    <citation type="submission" date="2024-01" db="EMBL/GenBank/DDBJ databases">
        <title>Uliginosibacterium soil sp. nov.</title>
        <authorList>
            <person name="Lv Y."/>
        </authorList>
    </citation>
    <scope>NUCLEOTIDE SEQUENCE [LARGE SCALE GENOMIC DNA]</scope>
    <source>
        <strain evidence="2 3">H3</strain>
    </source>
</reference>
<dbReference type="Proteomes" id="UP001331561">
    <property type="component" value="Unassembled WGS sequence"/>
</dbReference>
<keyword evidence="3" id="KW-1185">Reference proteome</keyword>
<dbReference type="Pfam" id="PF03646">
    <property type="entry name" value="FlaG"/>
    <property type="match status" value="1"/>
</dbReference>
<comment type="caution">
    <text evidence="2">The sequence shown here is derived from an EMBL/GenBank/DDBJ whole genome shotgun (WGS) entry which is preliminary data.</text>
</comment>
<keyword evidence="2" id="KW-0282">Flagellum</keyword>
<dbReference type="PANTHER" id="PTHR37166:SF1">
    <property type="entry name" value="PROTEIN FLAG"/>
    <property type="match status" value="1"/>
</dbReference>
<proteinExistence type="predicted"/>